<evidence type="ECO:0000313" key="3">
    <source>
        <dbReference type="Proteomes" id="UP000027195"/>
    </source>
</evidence>
<protein>
    <submittedName>
        <fullName evidence="2">Uncharacterized protein</fullName>
    </submittedName>
</protein>
<keyword evidence="1" id="KW-0812">Transmembrane</keyword>
<feature type="transmembrane region" description="Helical" evidence="1">
    <location>
        <begin position="112"/>
        <end position="132"/>
    </location>
</feature>
<evidence type="ECO:0000256" key="1">
    <source>
        <dbReference type="SAM" id="Phobius"/>
    </source>
</evidence>
<keyword evidence="1" id="KW-0472">Membrane</keyword>
<accession>A0A067N7C7</accession>
<keyword evidence="3" id="KW-1185">Reference proteome</keyword>
<dbReference type="Proteomes" id="UP000027195">
    <property type="component" value="Unassembled WGS sequence"/>
</dbReference>
<proteinExistence type="predicted"/>
<reference evidence="3" key="1">
    <citation type="journal article" date="2014" name="Proc. Natl. Acad. Sci. U.S.A.">
        <title>Extensive sampling of basidiomycete genomes demonstrates inadequacy of the white-rot/brown-rot paradigm for wood decay fungi.</title>
        <authorList>
            <person name="Riley R."/>
            <person name="Salamov A.A."/>
            <person name="Brown D.W."/>
            <person name="Nagy L.G."/>
            <person name="Floudas D."/>
            <person name="Held B.W."/>
            <person name="Levasseur A."/>
            <person name="Lombard V."/>
            <person name="Morin E."/>
            <person name="Otillar R."/>
            <person name="Lindquist E.A."/>
            <person name="Sun H."/>
            <person name="LaButti K.M."/>
            <person name="Schmutz J."/>
            <person name="Jabbour D."/>
            <person name="Luo H."/>
            <person name="Baker S.E."/>
            <person name="Pisabarro A.G."/>
            <person name="Walton J.D."/>
            <person name="Blanchette R.A."/>
            <person name="Henrissat B."/>
            <person name="Martin F."/>
            <person name="Cullen D."/>
            <person name="Hibbett D.S."/>
            <person name="Grigoriev I.V."/>
        </authorList>
    </citation>
    <scope>NUCLEOTIDE SEQUENCE [LARGE SCALE GENOMIC DNA]</scope>
    <source>
        <strain evidence="3">FD-172 SS1</strain>
    </source>
</reference>
<dbReference type="InParanoid" id="A0A067N7C7"/>
<dbReference type="EMBL" id="KL198018">
    <property type="protein sequence ID" value="KDQ20042.1"/>
    <property type="molecule type" value="Genomic_DNA"/>
</dbReference>
<organism evidence="2 3">
    <name type="scientific">Botryobasidium botryosum (strain FD-172 SS1)</name>
    <dbReference type="NCBI Taxonomy" id="930990"/>
    <lineage>
        <taxon>Eukaryota</taxon>
        <taxon>Fungi</taxon>
        <taxon>Dikarya</taxon>
        <taxon>Basidiomycota</taxon>
        <taxon>Agaricomycotina</taxon>
        <taxon>Agaricomycetes</taxon>
        <taxon>Cantharellales</taxon>
        <taxon>Botryobasidiaceae</taxon>
        <taxon>Botryobasidium</taxon>
    </lineage>
</organism>
<dbReference type="HOGENOM" id="CLU_1390001_0_0_1"/>
<dbReference type="AlphaFoldDB" id="A0A067N7C7"/>
<gene>
    <name evidence="2" type="ORF">BOTBODRAFT_51396</name>
</gene>
<keyword evidence="1" id="KW-1133">Transmembrane helix</keyword>
<name>A0A067N7C7_BOTB1</name>
<feature type="transmembrane region" description="Helical" evidence="1">
    <location>
        <begin position="85"/>
        <end position="106"/>
    </location>
</feature>
<evidence type="ECO:0000313" key="2">
    <source>
        <dbReference type="EMBL" id="KDQ20042.1"/>
    </source>
</evidence>
<sequence length="196" mass="21599">MFVSHQGANEHSFIAAVGLRDSRADPSIRPHPGYVLSSAKLETLVLRSLSPSCLLTPGSMTKRRRRRVLWVCPEKRRVMIKRGTASSHPVSTLIVVLFLVSILFLFSILDSFYAESGLIALCSGLCMTLYVADGSHRLSIIYDAPLSYEFPNRGKTQSRRSLTAANIAASPYNSGLVLARSTFICAQHGRLFAPSW</sequence>